<sequence>MPDLNNFIPSPIRHFHVDEQSVELMPTNTGDNAKRVPVSTELMDHLVKAKRTILSIKYDEGIEYIGNQKNHIQVTSGQSYINAMAGKRINLFIDKANGEVNQTAYNNWDELGQAVFRARVTQGSFCGDVGRLLFVKLAAEQHSMPIHLGAWDGDHSVVIIGHLNKQGRPDDNAVVVDAWCLTPTPVLYKDSHFKAVTISKTAPPTTGVEGEKMRQQMLTILTETKKSVFNIAQKDALLGCVDSSKYLQSSVQEEYKKIVPSFEICEEILLRANKLWDHLSPYAKDVNEVARIYQETQGRNRTYSFEVDTKPYLESMSGAKMFGITHDEEVNIRSGFTQALLSENTSVDDLKRLLKLDPKAMEVKDKQGRLPIQYASEAYYLAMDSVKKDALAEKITFLIQHPSFNNKQIAHKMFTACFEFTLQTKAGYPLLDALLKHHSHIDVNAVINQQGQTPLIQAISREDSAMVKWLLLQDNLSLSQCDKQGRHPLFTALYTPKIFELLVNQNQHELDLSVKDARTHNTLLMALIENYQPKLSLANLSQNAPDVKQILMAKMTEKDCYVTNAAGQTVWDLCFSHPSILARNLDMVKYLSVKAPEFMSANNLSKQYHQGQTALMGMVYQQLPELEKMAIERISPKDLGITDESGNTAISLAAHYGNEQALRLLLKKANVEDLRLSNIGFEKASLYEWAKHRCENPSLKTKLQRKLSGTELPYCRVSQALLQEIYDNKNLKPPKQ</sequence>
<dbReference type="PANTHER" id="PTHR24198:SF165">
    <property type="entry name" value="ANKYRIN REPEAT-CONTAINING PROTEIN-RELATED"/>
    <property type="match status" value="1"/>
</dbReference>
<keyword evidence="1" id="KW-0677">Repeat</keyword>
<reference evidence="3 4" key="1">
    <citation type="submission" date="2022-01" db="EMBL/GenBank/DDBJ databases">
        <title>Whole genome-based taxonomy of the Shewanellaceae.</title>
        <authorList>
            <person name="Martin-Rodriguez A.J."/>
        </authorList>
    </citation>
    <scope>NUCLEOTIDE SEQUENCE [LARGE SCALE GENOMIC DNA]</scope>
    <source>
        <strain evidence="3 4">DSM 17177</strain>
    </source>
</reference>
<dbReference type="SUPFAM" id="SSF48403">
    <property type="entry name" value="Ankyrin repeat"/>
    <property type="match status" value="1"/>
</dbReference>
<proteinExistence type="predicted"/>
<keyword evidence="2" id="KW-0040">ANK repeat</keyword>
<dbReference type="SMART" id="SM00248">
    <property type="entry name" value="ANK"/>
    <property type="match status" value="3"/>
</dbReference>
<comment type="caution">
    <text evidence="3">The sequence shown here is derived from an EMBL/GenBank/DDBJ whole genome shotgun (WGS) entry which is preliminary data.</text>
</comment>
<keyword evidence="4" id="KW-1185">Reference proteome</keyword>
<dbReference type="InterPro" id="IPR036770">
    <property type="entry name" value="Ankyrin_rpt-contain_sf"/>
</dbReference>
<name>A0ABT0L6N8_9GAMM</name>
<dbReference type="Proteomes" id="UP001203423">
    <property type="component" value="Unassembled WGS sequence"/>
</dbReference>
<protein>
    <submittedName>
        <fullName evidence="3">Ankyrin repeat domain-containing protein</fullName>
    </submittedName>
</protein>
<dbReference type="PANTHER" id="PTHR24198">
    <property type="entry name" value="ANKYRIN REPEAT AND PROTEIN KINASE DOMAIN-CONTAINING PROTEIN"/>
    <property type="match status" value="1"/>
</dbReference>
<dbReference type="RefSeq" id="WP_248938635.1">
    <property type="nucleotide sequence ID" value="NZ_JAKIKS010000004.1"/>
</dbReference>
<dbReference type="Pfam" id="PF12796">
    <property type="entry name" value="Ank_2"/>
    <property type="match status" value="1"/>
</dbReference>
<organism evidence="3 4">
    <name type="scientific">Shewanella surugensis</name>
    <dbReference type="NCBI Taxonomy" id="212020"/>
    <lineage>
        <taxon>Bacteria</taxon>
        <taxon>Pseudomonadati</taxon>
        <taxon>Pseudomonadota</taxon>
        <taxon>Gammaproteobacteria</taxon>
        <taxon>Alteromonadales</taxon>
        <taxon>Shewanellaceae</taxon>
        <taxon>Shewanella</taxon>
    </lineage>
</organism>
<gene>
    <name evidence="3" type="ORF">L2764_02365</name>
</gene>
<evidence type="ECO:0000313" key="4">
    <source>
        <dbReference type="Proteomes" id="UP001203423"/>
    </source>
</evidence>
<evidence type="ECO:0000256" key="2">
    <source>
        <dbReference type="ARBA" id="ARBA00023043"/>
    </source>
</evidence>
<dbReference type="InterPro" id="IPR002110">
    <property type="entry name" value="Ankyrin_rpt"/>
</dbReference>
<evidence type="ECO:0000256" key="1">
    <source>
        <dbReference type="ARBA" id="ARBA00022737"/>
    </source>
</evidence>
<dbReference type="EMBL" id="JAKIKS010000004">
    <property type="protein sequence ID" value="MCL1123353.1"/>
    <property type="molecule type" value="Genomic_DNA"/>
</dbReference>
<dbReference type="Pfam" id="PF00023">
    <property type="entry name" value="Ank"/>
    <property type="match status" value="1"/>
</dbReference>
<evidence type="ECO:0000313" key="3">
    <source>
        <dbReference type="EMBL" id="MCL1123353.1"/>
    </source>
</evidence>
<dbReference type="Gene3D" id="1.25.40.20">
    <property type="entry name" value="Ankyrin repeat-containing domain"/>
    <property type="match status" value="2"/>
</dbReference>
<accession>A0ABT0L6N8</accession>